<dbReference type="GO" id="GO:0045505">
    <property type="term" value="F:dynein intermediate chain binding"/>
    <property type="evidence" value="ECO:0007669"/>
    <property type="project" value="InterPro"/>
</dbReference>
<dbReference type="FunFam" id="3.20.180.20:FF:000003">
    <property type="entry name" value="Dynein heavy chain 12, axonemal"/>
    <property type="match status" value="1"/>
</dbReference>
<dbReference type="InterPro" id="IPR041466">
    <property type="entry name" value="Dynein_AAA5_ext"/>
</dbReference>
<dbReference type="Pfam" id="PF12780">
    <property type="entry name" value="AAA_8"/>
    <property type="match status" value="1"/>
</dbReference>
<organism evidence="17 18">
    <name type="scientific">Cafeteria roenbergensis</name>
    <name type="common">Marine flagellate</name>
    <dbReference type="NCBI Taxonomy" id="33653"/>
    <lineage>
        <taxon>Eukaryota</taxon>
        <taxon>Sar</taxon>
        <taxon>Stramenopiles</taxon>
        <taxon>Bigyra</taxon>
        <taxon>Opalozoa</taxon>
        <taxon>Bicosoecida</taxon>
        <taxon>Cafeteriaceae</taxon>
        <taxon>Cafeteria</taxon>
    </lineage>
</organism>
<feature type="compositionally biased region" description="Low complexity" evidence="15">
    <location>
        <begin position="2039"/>
        <end position="2048"/>
    </location>
</feature>
<dbReference type="Gene3D" id="1.10.8.710">
    <property type="match status" value="1"/>
</dbReference>
<comment type="subcellular location">
    <subcellularLocation>
        <location evidence="1">Cytoplasm</location>
        <location evidence="1">Cytoskeleton</location>
        <location evidence="1">Cilium axoneme</location>
    </subcellularLocation>
</comment>
<dbReference type="Pfam" id="PF18198">
    <property type="entry name" value="AAA_lid_11"/>
    <property type="match status" value="1"/>
</dbReference>
<keyword evidence="3" id="KW-0963">Cytoplasm</keyword>
<keyword evidence="18" id="KW-1185">Reference proteome</keyword>
<proteinExistence type="inferred from homology"/>
<evidence type="ECO:0000256" key="12">
    <source>
        <dbReference type="ARBA" id="ARBA00023212"/>
    </source>
</evidence>
<feature type="region of interest" description="Disordered" evidence="15">
    <location>
        <begin position="2029"/>
        <end position="2060"/>
    </location>
</feature>
<dbReference type="Pfam" id="PF12777">
    <property type="entry name" value="MT"/>
    <property type="match status" value="1"/>
</dbReference>
<evidence type="ECO:0000313" key="18">
    <source>
        <dbReference type="Proteomes" id="UP000323011"/>
    </source>
</evidence>
<feature type="domain" description="AAA+ ATPase" evidence="16">
    <location>
        <begin position="1341"/>
        <end position="1480"/>
    </location>
</feature>
<dbReference type="GO" id="GO:0005524">
    <property type="term" value="F:ATP binding"/>
    <property type="evidence" value="ECO:0007669"/>
    <property type="project" value="UniProtKB-KW"/>
</dbReference>
<dbReference type="InterPro" id="IPR042228">
    <property type="entry name" value="Dynein_linker_3"/>
</dbReference>
<dbReference type="FunFam" id="1.20.140.100:FF:000004">
    <property type="entry name" value="Dynein axonemal heavy chain 6"/>
    <property type="match status" value="1"/>
</dbReference>
<dbReference type="Gene3D" id="1.10.8.1220">
    <property type="match status" value="1"/>
</dbReference>
<evidence type="ECO:0000256" key="8">
    <source>
        <dbReference type="ARBA" id="ARBA00023017"/>
    </source>
</evidence>
<dbReference type="InterPro" id="IPR035699">
    <property type="entry name" value="AAA_6"/>
</dbReference>
<feature type="compositionally biased region" description="Acidic residues" evidence="15">
    <location>
        <begin position="1906"/>
        <end position="1918"/>
    </location>
</feature>
<comment type="similarity">
    <text evidence="2">Belongs to the dynein heavy chain family.</text>
</comment>
<dbReference type="InterPro" id="IPR004273">
    <property type="entry name" value="Dynein_heavy_D6_P-loop"/>
</dbReference>
<feature type="coiled-coil region" evidence="14">
    <location>
        <begin position="694"/>
        <end position="747"/>
    </location>
</feature>
<keyword evidence="5" id="KW-0677">Repeat</keyword>
<dbReference type="InterPro" id="IPR024743">
    <property type="entry name" value="Dynein_HC_stalk"/>
</dbReference>
<dbReference type="InterPro" id="IPR042222">
    <property type="entry name" value="Dynein_2_N"/>
</dbReference>
<dbReference type="FunFam" id="1.10.287.2620:FF:000001">
    <property type="entry name" value="Cytoplasmic dynein heavy chain 1"/>
    <property type="match status" value="1"/>
</dbReference>
<evidence type="ECO:0000256" key="15">
    <source>
        <dbReference type="SAM" id="MobiDB-lite"/>
    </source>
</evidence>
<dbReference type="GO" id="GO:0005930">
    <property type="term" value="C:axoneme"/>
    <property type="evidence" value="ECO:0007669"/>
    <property type="project" value="UniProtKB-SubCell"/>
</dbReference>
<keyword evidence="8" id="KW-0243">Dynein</keyword>
<dbReference type="Gene3D" id="1.20.920.30">
    <property type="match status" value="1"/>
</dbReference>
<name>A0A5A8CS70_CAFRO</name>
<reference evidence="17 18" key="1">
    <citation type="submission" date="2019-07" db="EMBL/GenBank/DDBJ databases">
        <title>Genomes of Cafeteria roenbergensis.</title>
        <authorList>
            <person name="Fischer M.G."/>
            <person name="Hackl T."/>
            <person name="Roman M."/>
        </authorList>
    </citation>
    <scope>NUCLEOTIDE SEQUENCE [LARGE SCALE GENOMIC DNA]</scope>
    <source>
        <strain evidence="17 18">BVI</strain>
    </source>
</reference>
<dbReference type="InterPro" id="IPR025662">
    <property type="entry name" value="Sigma_54_int_dom_ATP-bd_1"/>
</dbReference>
<dbReference type="SUPFAM" id="SSF52540">
    <property type="entry name" value="P-loop containing nucleoside triphosphate hydrolases"/>
    <property type="match status" value="4"/>
</dbReference>
<dbReference type="FunFam" id="1.10.8.710:FF:000004">
    <property type="entry name" value="Dynein axonemal heavy chain 6"/>
    <property type="match status" value="1"/>
</dbReference>
<evidence type="ECO:0000256" key="13">
    <source>
        <dbReference type="ARBA" id="ARBA00023273"/>
    </source>
</evidence>
<dbReference type="GO" id="GO:0030286">
    <property type="term" value="C:dynein complex"/>
    <property type="evidence" value="ECO:0007669"/>
    <property type="project" value="UniProtKB-KW"/>
</dbReference>
<dbReference type="InterPro" id="IPR042219">
    <property type="entry name" value="AAA_lid_11_sf"/>
</dbReference>
<dbReference type="InterPro" id="IPR024317">
    <property type="entry name" value="Dynein_heavy_chain_D4_dom"/>
</dbReference>
<dbReference type="Pfam" id="PF03028">
    <property type="entry name" value="Dynein_heavy"/>
    <property type="match status" value="1"/>
</dbReference>
<keyword evidence="10" id="KW-0969">Cilium</keyword>
<evidence type="ECO:0000259" key="16">
    <source>
        <dbReference type="SMART" id="SM00382"/>
    </source>
</evidence>
<dbReference type="FunFam" id="3.40.50.300:FF:000223">
    <property type="entry name" value="Dynein heavy chain 3, axonemal"/>
    <property type="match status" value="1"/>
</dbReference>
<protein>
    <recommendedName>
        <fullName evidence="16">AAA+ ATPase domain-containing protein</fullName>
    </recommendedName>
</protein>
<keyword evidence="9 14" id="KW-0175">Coiled coil</keyword>
<feature type="domain" description="AAA+ ATPase" evidence="16">
    <location>
        <begin position="2474"/>
        <end position="2612"/>
    </location>
</feature>
<feature type="coiled-coil region" evidence="14">
    <location>
        <begin position="2941"/>
        <end position="2989"/>
    </location>
</feature>
<dbReference type="FunFam" id="1.10.8.1220:FF:000001">
    <property type="entry name" value="Dynein axonemal heavy chain 5"/>
    <property type="match status" value="1"/>
</dbReference>
<feature type="region of interest" description="Disordered" evidence="15">
    <location>
        <begin position="1900"/>
        <end position="1925"/>
    </location>
</feature>
<evidence type="ECO:0000256" key="9">
    <source>
        <dbReference type="ARBA" id="ARBA00023054"/>
    </source>
</evidence>
<keyword evidence="12" id="KW-0206">Cytoskeleton</keyword>
<dbReference type="GO" id="GO:0005874">
    <property type="term" value="C:microtubule"/>
    <property type="evidence" value="ECO:0007669"/>
    <property type="project" value="UniProtKB-KW"/>
</dbReference>
<dbReference type="GO" id="GO:0007018">
    <property type="term" value="P:microtubule-based movement"/>
    <property type="evidence" value="ECO:0007669"/>
    <property type="project" value="InterPro"/>
</dbReference>
<keyword evidence="6" id="KW-0547">Nucleotide-binding</keyword>
<keyword evidence="7" id="KW-0067">ATP-binding</keyword>
<evidence type="ECO:0000256" key="2">
    <source>
        <dbReference type="ARBA" id="ARBA00008887"/>
    </source>
</evidence>
<dbReference type="Pfam" id="PF12781">
    <property type="entry name" value="AAA_9"/>
    <property type="match status" value="1"/>
</dbReference>
<sequence>MMASSASRARQAALMTVEELEVAKEEARVAGLGGMARTLARAAAATGASANESSREALAALAGLSTGSDVVAFFARFGSSSPVKFVHCNRVHHPRDFRPYALVAVPEEMVDPAEHFVVSSKGVVHTAVGQPSEVLSLSEWTRHASVFNVVRRLPFFKSFVPRKMFGAWRGFTDTEKFQKHRRRVERRLFLANPAFAGRFVEIVAAVQRLRDTHLLELEDGKNVVATAFYDTQARTREAASKDIDRHLVKIVRLVKQICKDVTERARATGTDESDESALLASAAQDTKTKSIREAKEEALARQRARRQAEHEESRLGAFIRLVDAMCTEALAERTTELFSQLLASMTDPSPARARTGVFFTELTLSRDGVVFEPPCAEYLATLDAVISETAETVHRAPRIVSARAFAPFLEDLPVDDPRAAGGTAPRGLSGREWASDGISDDDHDMMQRAEEVQAMVPKRIESLGALSVAELLYSSREFRSVVASIKRKTADDFEAAEAFGRRDHIVALKPIYESQQQVDVDTYGGSGPPKTVPEIRQELMRISGWRTSVRGMLQHHVAGAVWVDCGRLRESLMPVTDQARTAILDYLRNSGRTQCQEALDEFKARTASLSVPTKTLEQFAALKTRFEELSDSSSKLTQAAKAVEDAFALRRMHKDTPVFSETDLFDQMHAAHAAYEAKLADTRGLLFSQLQGMRGELDARVMKLEKRAEELEHALQEGMFVEASRPTDEVLAQLANAKKMLVALEEKGRTFAGWQELFGMPAADLRRLTAASAEWEKRHGLWAAYHEFLTKQQAWTSEPFASVDVAALLKDSNALLKQSYVADRQIGDEVSAAFKERTSEWRLKLPVVEELGNPNIRERHWRKLFGELGAPFKPNDAGRTLTDLQDAGVFEHKDLVSDVSGSASGEAQLENSLAKIRTEWETTEFTVKPYRESTSVFVLGGLDDIFMQLEDNQVTLQTMLGSRFIAGVKAEVETWDKKLGMLSDTLDEWVSCQRQWMYLENIFSAEDIQRQLPAEASKFASVDKRWKDAMTRTHGNPRVLAAVESGDEMLITFQSCNTLLEEIQKSLDEYLETKRAAFPRFYFLSDDDLLAILSQTREPTAVQPHLQGCFDAMASLEFGKDDQAAEMFGMVSAESERVSFVAPVSATGNVENWLSDVETMMRTTLYENTKSALLSYPKDEAGQIDRGSWLFSFASQPITVVDQIMWTQLCAAAIRGESEGRSGSIQAFLDFSVRQIDNMVGLIRGELAKLDRMLMGTLIVVDVHARDVVRGMIRKGVASLEDFEWTRQLRYYWEDVVDNCVVRQTNTRFVYGYEYLGNQPRLVITPLTDKCYMTLTGALHLKFGGAPAGPAGTGKTETTKDLAKSLANQCVVFNCSDSLDFKMMGRFFSGLAQAGAWACFDEFNRIDIEVLSVIAQQILCIQRGLQGGEERIDFEGRDIPLSSSFGVFITMNPGYAGRTELPDNLKALFRPVAMMVPDYRLIAEIVLFSQGFSDALVLSSKMAQLYKLSSEQLSKQSHYDFGMRAVKSVLVAAGKLKRKEPHVDENVLLIRAMRDSNVPKFLEQDLPLFRGIIADLFPGVEVPFVDYGALQTAIEEQLRLHGLKVVPRLVAKIIQTHETQLVRHGMMIVGEAGSGKTTNSMILAKALTQLHAEGIEDKDGYFRTVHRYTLNPKSVKMGELYGEISRTTGEFTYGIVAKLVRDAVSDRGPDRKWIVFDGPVDALWIENMNTVLDDNKTLCLANGQRIKLPETLTMMFEVQDLAVASPATVSRCGMVYQEFIHVGLEAVIDTWSRAEIVDLLPEHAPKIVAMVREHVPAALEFVRSSCREVVASSDLNLLESTLSVLLSLLSPENGVKGKGARKVPRSAEAKMREKMDPELAARVKAARAGKSGAGAAAAGAAAESGAEAEEGNEGDDAAGDAGAEKPASAAAGGAAAAASSAVPAAAADAAAAAAAAAEAEAAAEDDLEGLGLDSPDGASSAMPAEALRSLIQRAFVFALVWGAGCNLHDSSRGLFESWVLERLGDDVPPELRRSSKAPSAAASAAGDAGEQDEDGGDDQEDSVMLGLYDFHLDVASRQCLPWETLRAEFVYDPSTPYFNVLVPTMDTTRYAYMYRMLTRSGRNVLFTGETGVGKSVILAAAMRDLTDGEDAAFVSMTINLSAQTQSSNIVDALESGLDKKRKTLLGPPSGKTMCIFVDDLNMPALEEYGAQPPIELIRQTIDQSGYYDTQKLFFKHIQGCVFASACAPPGGGRNPVTPRLLRHFHMLWLTALSEFSMRLIFTSILGGFLSDSAPELEPVAAPIVASAVGVYLQVEKEMLPTPAKSHYTFNLRDLSKVFQGVLMVDRPHLVDAPALLRLWLHEEARVFRDRLVDDDDRGLFNDMCARAIAEGPLAAVVEDASAWSVDSFGDILFGDYLSRDDKRYREISEPDELPELFKEYLDEFNVTFPNSMDLVFFKDAIAHVSRIARILRQPRGNALLVGVGGSGRQSLTRLASFVADFKCKSIEITRTYNTDAWHEDLKQTLFLCGIQGEDVVFLLTDTQIKGESFLEDINNLLNSGDVPNLYAVDEMEQIINGVRPFCREAGIIDTRDNIMALYVQRVRERLHIVLAFSPIGSSFRNRCRMFPALVNCCTIDWFSAWPAEALSSVADAFLGKADETLGVRDYVEPLARMCVTVHKGVEVASARFLREQRRTTYTTPTSYLELLRLYFSMLAEQRVSVEAKISRYEGGLRKIAEANEMVAELQVKLTKMQPELAQAKKDTETLLKELAVDQKEADIAAAQAAKDEAETSKVAANVKAIKDDCERDLEEAMPAYHSSIKALDTLDKKDIQEVKSFAKPPALVAKVMEAVCILLGAKPSWDEAKKLLGDMKFLDSLRTYDKDNIDPKIIRKITKYIRDVEFEPDTVAKTSSAAKSLCMWVRAMHKYDSVAKTIEPKKAKLKEAQAELSEAQGVLEVKRRELKRIQDRVAELQRSYEDSLAKKEDLEAKSTATQLRLGRAQKLTDGLGSESERWRAAAQQLRRDRHNLVGNIVLAAGCIAYLGPFTAEFRRDLTSKWVDECVALSIPVDDGFDLSRVLADPVAVREWNIQGLPADAFSTENGLFVTRGRRWPLMIDPQGQANKWIKNMQRDNSLQVIKLSEADFLRTLETGIRFGQPVLLENVEEDLDPALEPVLLKQVFKKQGMMVLRLGDTDVPYSDDFRFYITTKLANPHYMPEVCVKVTVINFTVTKRGLEDQLLVDVVAHERPELEEKKDELIVSIASDKRQLKEIEDSILQMLAEAGDDILDDEALIDSLGRSKETSLAIGKRMAEAERTTAEINEARELYRPVAKRGSVLYFVIASLAAVDHMYQYSLQAFSRLYSLRIERSESSDELERRLAILIDDITLAFYVNVCRGLFEVHKLLFAFMVAVEVERAAAVVTDEEWRFFVLGALASAGGDQPKVPPKPSGCSARAWQLSDKAWGTACALGGAASSLECVAGRLAESPKEWASLAGHAEPHLQALPGDLEGSLTPFQRLLVLRTLREDKTTFSVREYVRRVLGDTFTEAPPFDLSGAYDDSSAEVPIIFVLSPGADPIDYLLKLADEKGKGGPGLRSISLGQGQGPVAERAMAEARRTGDWVCLQNCHLAVSWLPKLEALLEQASAADPPAHPDYRLWLTSMPTSKFPVPVLQNGIKLTQEPPRGLKANLRRTFLDVTEEQWASCSKPEAFHKLMFALGFYHAVALERRKYGAIGWNIPYEWMQSDLKTGQMNLRMYLDEQPTVPYETLIKITGEIIYGGRITDNKDNRTNLAILRRYYCPEAVESDSYKFSESGTYFAPTDGTLEDARAFVESLPADDPPEVFGLHENAAISLQQKDTNELLDTIIKIQASGGGGGSSSSSSGDGDEGGDGDGDGAAGDEGEGGDSAAAGGAAGAPKSLTPDEQVRVVAEGIASRLPGMLTRKGSSETTFAKIADGSMNSLGVFCAQEMDRFNVLIHEVRSSLLELEKAIKGLVVMSPALETMYQAFLFQKVPPAWEAAAYPSLKPLASWIEDFFARVAFVESWVRDGPPPSFWISGFFFPQGFMTGALQMYARKTKIAIDTLDFATAVKPFREDGVKEAPEDGVLIHGLFLEGARWDDDTQRMAEMLPGVLFCRMPCIWLRPVESKDFSTKGSYAAPFYKTSERRGTLSTTGHSTNFVTTVYLPTDQPVDHWVRRGVALLSMLDD</sequence>
<evidence type="ECO:0000256" key="1">
    <source>
        <dbReference type="ARBA" id="ARBA00004430"/>
    </source>
</evidence>
<dbReference type="GO" id="GO:0008569">
    <property type="term" value="F:minus-end-directed microtubule motor activity"/>
    <property type="evidence" value="ECO:0007669"/>
    <property type="project" value="InterPro"/>
</dbReference>
<dbReference type="FunFam" id="3.40.50.300:FF:000063">
    <property type="entry name" value="dynein heavy chain 6, axonemal"/>
    <property type="match status" value="1"/>
</dbReference>
<feature type="compositionally biased region" description="Acidic residues" evidence="15">
    <location>
        <begin position="3884"/>
        <end position="3903"/>
    </location>
</feature>
<dbReference type="Gene3D" id="3.10.490.20">
    <property type="match status" value="1"/>
</dbReference>
<dbReference type="Gene3D" id="1.10.8.720">
    <property type="entry name" value="Region D6 of dynein motor"/>
    <property type="match status" value="1"/>
</dbReference>
<gene>
    <name evidence="17" type="ORF">FNF29_01374</name>
</gene>
<dbReference type="Pfam" id="PF17852">
    <property type="entry name" value="Dynein_AAA_lid"/>
    <property type="match status" value="1"/>
</dbReference>
<dbReference type="InterPro" id="IPR035706">
    <property type="entry name" value="AAA_9"/>
</dbReference>
<dbReference type="InterPro" id="IPR041658">
    <property type="entry name" value="AAA_lid_11"/>
</dbReference>
<dbReference type="GO" id="GO:0051959">
    <property type="term" value="F:dynein light intermediate chain binding"/>
    <property type="evidence" value="ECO:0007669"/>
    <property type="project" value="InterPro"/>
</dbReference>
<dbReference type="Pfam" id="PF08393">
    <property type="entry name" value="DHC_N2"/>
    <property type="match status" value="1"/>
</dbReference>
<dbReference type="PROSITE" id="PS00675">
    <property type="entry name" value="SIGMA54_INTERACT_1"/>
    <property type="match status" value="1"/>
</dbReference>
<dbReference type="FunFam" id="3.40.50.300:FF:000362">
    <property type="entry name" value="Dynein, axonemal, heavy chain 6"/>
    <property type="match status" value="1"/>
</dbReference>
<evidence type="ECO:0000256" key="7">
    <source>
        <dbReference type="ARBA" id="ARBA00022840"/>
    </source>
</evidence>
<dbReference type="InterPro" id="IPR003593">
    <property type="entry name" value="AAA+_ATPase"/>
</dbReference>
<evidence type="ECO:0000256" key="10">
    <source>
        <dbReference type="ARBA" id="ARBA00023069"/>
    </source>
</evidence>
<dbReference type="SMART" id="SM00382">
    <property type="entry name" value="AAA"/>
    <property type="match status" value="4"/>
</dbReference>
<dbReference type="InterPro" id="IPR043160">
    <property type="entry name" value="Dynein_C_barrel"/>
</dbReference>
<feature type="region of interest" description="Disordered" evidence="15">
    <location>
        <begin position="265"/>
        <end position="290"/>
    </location>
</feature>
<dbReference type="InterPro" id="IPR026983">
    <property type="entry name" value="DHC"/>
</dbReference>
<dbReference type="InterPro" id="IPR041589">
    <property type="entry name" value="DNAH3_AAA_lid_1"/>
</dbReference>
<feature type="compositionally biased region" description="Basic and acidic residues" evidence="15">
    <location>
        <begin position="1865"/>
        <end position="1876"/>
    </location>
</feature>
<dbReference type="Gene3D" id="1.20.1270.280">
    <property type="match status" value="1"/>
</dbReference>
<evidence type="ECO:0000256" key="3">
    <source>
        <dbReference type="ARBA" id="ARBA00022490"/>
    </source>
</evidence>
<dbReference type="Gene3D" id="3.40.50.300">
    <property type="entry name" value="P-loop containing nucleotide triphosphate hydrolases"/>
    <property type="match status" value="5"/>
</dbReference>
<feature type="region of interest" description="Disordered" evidence="15">
    <location>
        <begin position="1855"/>
        <end position="1876"/>
    </location>
</feature>
<dbReference type="FunFam" id="1.20.920.30:FF:000002">
    <property type="entry name" value="Dynein axonemal heavy chain 3"/>
    <property type="match status" value="1"/>
</dbReference>
<dbReference type="Gene3D" id="1.10.472.130">
    <property type="match status" value="1"/>
</dbReference>
<dbReference type="Gene3D" id="1.20.140.100">
    <property type="entry name" value="Dynein heavy chain, N-terminal domain 2"/>
    <property type="match status" value="1"/>
</dbReference>
<evidence type="ECO:0000313" key="17">
    <source>
        <dbReference type="EMBL" id="KAA0155955.1"/>
    </source>
</evidence>
<dbReference type="Pfam" id="PF18199">
    <property type="entry name" value="Dynein_C"/>
    <property type="match status" value="1"/>
</dbReference>
<dbReference type="InterPro" id="IPR043157">
    <property type="entry name" value="Dynein_AAA1S"/>
</dbReference>
<evidence type="ECO:0000256" key="4">
    <source>
        <dbReference type="ARBA" id="ARBA00022701"/>
    </source>
</evidence>
<evidence type="ECO:0000256" key="6">
    <source>
        <dbReference type="ARBA" id="ARBA00022741"/>
    </source>
</evidence>
<comment type="caution">
    <text evidence="17">The sequence shown here is derived from an EMBL/GenBank/DDBJ whole genome shotgun (WGS) entry which is preliminary data.</text>
</comment>
<dbReference type="Gene3D" id="1.20.58.1120">
    <property type="match status" value="1"/>
</dbReference>
<dbReference type="FunFam" id="1.20.920.20:FF:000006">
    <property type="entry name" value="Dynein, axonemal, heavy chain 6"/>
    <property type="match status" value="1"/>
</dbReference>
<dbReference type="Pfam" id="PF17857">
    <property type="entry name" value="AAA_lid_1"/>
    <property type="match status" value="1"/>
</dbReference>
<dbReference type="Pfam" id="PF12774">
    <property type="entry name" value="AAA_6"/>
    <property type="match status" value="1"/>
</dbReference>
<dbReference type="InterPro" id="IPR027417">
    <property type="entry name" value="P-loop_NTPase"/>
</dbReference>
<dbReference type="Proteomes" id="UP000323011">
    <property type="component" value="Unassembled WGS sequence"/>
</dbReference>
<dbReference type="Gene3D" id="6.10.140.1060">
    <property type="match status" value="1"/>
</dbReference>
<keyword evidence="11" id="KW-0505">Motor protein</keyword>
<accession>A0A5A8CS70</accession>
<feature type="region of interest" description="Disordered" evidence="15">
    <location>
        <begin position="3870"/>
        <end position="3923"/>
    </location>
</feature>
<dbReference type="Gene3D" id="1.20.920.20">
    <property type="match status" value="1"/>
</dbReference>
<evidence type="ECO:0000256" key="5">
    <source>
        <dbReference type="ARBA" id="ARBA00022737"/>
    </source>
</evidence>
<evidence type="ECO:0000256" key="11">
    <source>
        <dbReference type="ARBA" id="ARBA00023175"/>
    </source>
</evidence>
<dbReference type="FunFam" id="1.20.58.1120:FF:000007">
    <property type="entry name" value="Dynein heavy chain 4"/>
    <property type="match status" value="1"/>
</dbReference>
<evidence type="ECO:0000256" key="14">
    <source>
        <dbReference type="SAM" id="Coils"/>
    </source>
</evidence>
<dbReference type="FunFam" id="3.10.490.20:FF:000001">
    <property type="entry name" value="dynein heavy chain 7, axonemal"/>
    <property type="match status" value="1"/>
</dbReference>
<dbReference type="InterPro" id="IPR041228">
    <property type="entry name" value="Dynein_C"/>
</dbReference>
<dbReference type="PANTHER" id="PTHR22878:SF68">
    <property type="entry name" value="DYNEIN HEAVY CHAIN 6, AXONEMAL-LIKE"/>
    <property type="match status" value="1"/>
</dbReference>
<dbReference type="EMBL" id="VLTN01000005">
    <property type="protein sequence ID" value="KAA0155955.1"/>
    <property type="molecule type" value="Genomic_DNA"/>
</dbReference>
<keyword evidence="4" id="KW-0493">Microtubule</keyword>
<dbReference type="FunFam" id="3.40.50.300:FF:002141">
    <property type="entry name" value="Dynein heavy chain"/>
    <property type="match status" value="1"/>
</dbReference>
<feature type="domain" description="AAA+ ATPase" evidence="16">
    <location>
        <begin position="2120"/>
        <end position="2270"/>
    </location>
</feature>
<keyword evidence="13" id="KW-0966">Cell projection</keyword>
<dbReference type="Gene3D" id="3.20.180.20">
    <property type="entry name" value="Dynein heavy chain, N-terminal domain 2"/>
    <property type="match status" value="1"/>
</dbReference>
<dbReference type="Pfam" id="PF12775">
    <property type="entry name" value="AAA_7"/>
    <property type="match status" value="1"/>
</dbReference>
<dbReference type="PANTHER" id="PTHR22878">
    <property type="entry name" value="DYNEIN HEAVY CHAIN 6, AXONEMAL-LIKE-RELATED"/>
    <property type="match status" value="1"/>
</dbReference>
<dbReference type="InterPro" id="IPR013602">
    <property type="entry name" value="Dynein_heavy_linker"/>
</dbReference>
<feature type="domain" description="AAA+ ATPase" evidence="16">
    <location>
        <begin position="1622"/>
        <end position="1834"/>
    </location>
</feature>
<dbReference type="OMA" id="SMCMWVH"/>
<feature type="compositionally biased region" description="Acidic residues" evidence="15">
    <location>
        <begin position="2049"/>
        <end position="2060"/>
    </location>
</feature>
<dbReference type="Gene3D" id="1.10.287.2620">
    <property type="match status" value="1"/>
</dbReference>